<dbReference type="InterPro" id="IPR011745">
    <property type="entry name" value="RNA_pol_sigma70_MYXXA"/>
</dbReference>
<dbReference type="SUPFAM" id="SSF88946">
    <property type="entry name" value="Sigma2 domain of RNA polymerase sigma factors"/>
    <property type="match status" value="1"/>
</dbReference>
<accession>A0ABT5BDS8</accession>
<comment type="caution">
    <text evidence="7">The sequence shown here is derived from an EMBL/GenBank/DDBJ whole genome shotgun (WGS) entry which is preliminary data.</text>
</comment>
<keyword evidence="8" id="KW-1185">Reference proteome</keyword>
<feature type="domain" description="RNA polymerase sigma factor 70 region 4 type 2" evidence="6">
    <location>
        <begin position="178"/>
        <end position="229"/>
    </location>
</feature>
<name>A0ABT5BDS8_9BACT</name>
<evidence type="ECO:0000259" key="6">
    <source>
        <dbReference type="Pfam" id="PF08281"/>
    </source>
</evidence>
<evidence type="ECO:0000256" key="4">
    <source>
        <dbReference type="ARBA" id="ARBA00023125"/>
    </source>
</evidence>
<organism evidence="7 8">
    <name type="scientific">Nannocystis radixulma</name>
    <dbReference type="NCBI Taxonomy" id="2995305"/>
    <lineage>
        <taxon>Bacteria</taxon>
        <taxon>Pseudomonadati</taxon>
        <taxon>Myxococcota</taxon>
        <taxon>Polyangia</taxon>
        <taxon>Nannocystales</taxon>
        <taxon>Nannocystaceae</taxon>
        <taxon>Nannocystis</taxon>
    </lineage>
</organism>
<comment type="similarity">
    <text evidence="1">Belongs to the sigma-70 factor family. ECF subfamily.</text>
</comment>
<dbReference type="PANTHER" id="PTHR43133">
    <property type="entry name" value="RNA POLYMERASE ECF-TYPE SIGMA FACTO"/>
    <property type="match status" value="1"/>
</dbReference>
<dbReference type="Gene3D" id="1.10.1740.10">
    <property type="match status" value="1"/>
</dbReference>
<dbReference type="SUPFAM" id="SSF88659">
    <property type="entry name" value="Sigma3 and sigma4 domains of RNA polymerase sigma factors"/>
    <property type="match status" value="1"/>
</dbReference>
<proteinExistence type="inferred from homology"/>
<gene>
    <name evidence="7" type="ORF">POL58_31325</name>
</gene>
<keyword evidence="5" id="KW-0804">Transcription</keyword>
<dbReference type="Proteomes" id="UP001217838">
    <property type="component" value="Unassembled WGS sequence"/>
</dbReference>
<protein>
    <submittedName>
        <fullName evidence="7">Sigma-70 family RNA polymerase sigma factor</fullName>
    </submittedName>
</protein>
<dbReference type="InterPro" id="IPR039425">
    <property type="entry name" value="RNA_pol_sigma-70-like"/>
</dbReference>
<keyword evidence="2" id="KW-0805">Transcription regulation</keyword>
<dbReference type="InterPro" id="IPR014284">
    <property type="entry name" value="RNA_pol_sigma-70_dom"/>
</dbReference>
<dbReference type="Gene3D" id="1.10.10.10">
    <property type="entry name" value="Winged helix-like DNA-binding domain superfamily/Winged helix DNA-binding domain"/>
    <property type="match status" value="1"/>
</dbReference>
<sequence>MTSDGPDHDLASLYARGREAWPDIDVDIAEFARFVAARLQAHAADRLDGAALYLVCACLAGDKRALAAFDQRYIVTLAQVLSRLERTGVSSEDVTQLLRIRFLFGEADRPPRIADYNGTSDLRAWLRVAAVRIGISLQRKHRREDPDGDEALSALADAAPSPELELMKEISRDEFAAALRAAVAGLEPRQRNLLRHQALDRMSIDRIAALYGVHRATAARWVAQARDALVAGVRRRLQARLAVAPERLDSLLLLIESRLDVSLRPLLAAE</sequence>
<evidence type="ECO:0000256" key="2">
    <source>
        <dbReference type="ARBA" id="ARBA00023015"/>
    </source>
</evidence>
<dbReference type="NCBIfam" id="TIGR03001">
    <property type="entry name" value="Sig-70_gmx1"/>
    <property type="match status" value="1"/>
</dbReference>
<dbReference type="InterPro" id="IPR013324">
    <property type="entry name" value="RNA_pol_sigma_r3/r4-like"/>
</dbReference>
<dbReference type="InterPro" id="IPR013325">
    <property type="entry name" value="RNA_pol_sigma_r2"/>
</dbReference>
<dbReference type="PANTHER" id="PTHR43133:SF8">
    <property type="entry name" value="RNA POLYMERASE SIGMA FACTOR HI_1459-RELATED"/>
    <property type="match status" value="1"/>
</dbReference>
<evidence type="ECO:0000256" key="1">
    <source>
        <dbReference type="ARBA" id="ARBA00010641"/>
    </source>
</evidence>
<keyword evidence="3" id="KW-0731">Sigma factor</keyword>
<evidence type="ECO:0000313" key="7">
    <source>
        <dbReference type="EMBL" id="MDC0672281.1"/>
    </source>
</evidence>
<dbReference type="Pfam" id="PF08281">
    <property type="entry name" value="Sigma70_r4_2"/>
    <property type="match status" value="1"/>
</dbReference>
<dbReference type="EMBL" id="JAQNDN010000019">
    <property type="protein sequence ID" value="MDC0672281.1"/>
    <property type="molecule type" value="Genomic_DNA"/>
</dbReference>
<evidence type="ECO:0000256" key="5">
    <source>
        <dbReference type="ARBA" id="ARBA00023163"/>
    </source>
</evidence>
<dbReference type="InterPro" id="IPR036388">
    <property type="entry name" value="WH-like_DNA-bd_sf"/>
</dbReference>
<evidence type="ECO:0000313" key="8">
    <source>
        <dbReference type="Proteomes" id="UP001217838"/>
    </source>
</evidence>
<keyword evidence="4" id="KW-0238">DNA-binding</keyword>
<dbReference type="InterPro" id="IPR013249">
    <property type="entry name" value="RNA_pol_sigma70_r4_t2"/>
</dbReference>
<evidence type="ECO:0000256" key="3">
    <source>
        <dbReference type="ARBA" id="ARBA00023082"/>
    </source>
</evidence>
<reference evidence="7 8" key="1">
    <citation type="submission" date="2022-11" db="EMBL/GenBank/DDBJ databases">
        <title>Minimal conservation of predation-associated metabolite biosynthetic gene clusters underscores biosynthetic potential of Myxococcota including descriptions for ten novel species: Archangium lansinium sp. nov., Myxococcus landrumus sp. nov., Nannocystis bai.</title>
        <authorList>
            <person name="Ahearne A."/>
            <person name="Stevens C."/>
            <person name="Dowd S."/>
        </authorList>
    </citation>
    <scope>NUCLEOTIDE SEQUENCE [LARGE SCALE GENOMIC DNA]</scope>
    <source>
        <strain evidence="7 8">NCELM</strain>
    </source>
</reference>
<dbReference type="NCBIfam" id="TIGR02937">
    <property type="entry name" value="sigma70-ECF"/>
    <property type="match status" value="1"/>
</dbReference>
<dbReference type="RefSeq" id="WP_272003748.1">
    <property type="nucleotide sequence ID" value="NZ_JAQNDN010000019.1"/>
</dbReference>